<name>A0A256FSF6_9HYPH</name>
<dbReference type="AlphaFoldDB" id="A0A256FSF6"/>
<dbReference type="EMBL" id="NNRK01000017">
    <property type="protein sequence ID" value="OYR17789.1"/>
    <property type="molecule type" value="Genomic_DNA"/>
</dbReference>
<reference evidence="1 2" key="1">
    <citation type="submission" date="2017-07" db="EMBL/GenBank/DDBJ databases">
        <title>Phylogenetic study on the rhizospheric bacterium Ochrobactrum sp. A44.</title>
        <authorList>
            <person name="Krzyzanowska D.M."/>
            <person name="Ossowicki A."/>
            <person name="Rajewska M."/>
            <person name="Maciag T."/>
            <person name="Kaczynski Z."/>
            <person name="Czerwicka M."/>
            <person name="Jafra S."/>
        </authorList>
    </citation>
    <scope>NUCLEOTIDE SEQUENCE [LARGE SCALE GENOMIC DNA]</scope>
    <source>
        <strain evidence="1 2">PR17</strain>
    </source>
</reference>
<proteinExistence type="predicted"/>
<comment type="caution">
    <text evidence="1">The sequence shown here is derived from an EMBL/GenBank/DDBJ whole genome shotgun (WGS) entry which is preliminary data.</text>
</comment>
<organism evidence="1 2">
    <name type="scientific">Brucella rhizosphaerae</name>
    <dbReference type="NCBI Taxonomy" id="571254"/>
    <lineage>
        <taxon>Bacteria</taxon>
        <taxon>Pseudomonadati</taxon>
        <taxon>Pseudomonadota</taxon>
        <taxon>Alphaproteobacteria</taxon>
        <taxon>Hyphomicrobiales</taxon>
        <taxon>Brucellaceae</taxon>
        <taxon>Brucella/Ochrobactrum group</taxon>
        <taxon>Brucella</taxon>
    </lineage>
</organism>
<evidence type="ECO:0000313" key="1">
    <source>
        <dbReference type="EMBL" id="OYR17789.1"/>
    </source>
</evidence>
<gene>
    <name evidence="1" type="ORF">CEV32_3507</name>
</gene>
<sequence>MFCLMVITILLLIFAPMARDEKSFVRQRKMVTSITPM</sequence>
<accession>A0A256FSF6</accession>
<protein>
    <submittedName>
        <fullName evidence="1">Uncharacterized protein</fullName>
    </submittedName>
</protein>
<dbReference type="Proteomes" id="UP000216345">
    <property type="component" value="Unassembled WGS sequence"/>
</dbReference>
<keyword evidence="2" id="KW-1185">Reference proteome</keyword>
<evidence type="ECO:0000313" key="2">
    <source>
        <dbReference type="Proteomes" id="UP000216345"/>
    </source>
</evidence>